<evidence type="ECO:0000256" key="4">
    <source>
        <dbReference type="ARBA" id="ARBA00022729"/>
    </source>
</evidence>
<dbReference type="AlphaFoldDB" id="A0A2A3E6X8"/>
<keyword evidence="4" id="KW-0732">Signal</keyword>
<feature type="domain" description="Cytochrome b5 heme-binding" evidence="7">
    <location>
        <begin position="352"/>
        <end position="428"/>
    </location>
</feature>
<evidence type="ECO:0000256" key="2">
    <source>
        <dbReference type="ARBA" id="ARBA00009127"/>
    </source>
</evidence>
<dbReference type="SUPFAM" id="SSF101898">
    <property type="entry name" value="NHL repeat"/>
    <property type="match status" value="1"/>
</dbReference>
<comment type="subcellular location">
    <subcellularLocation>
        <location evidence="1">Secreted</location>
    </subcellularLocation>
</comment>
<dbReference type="EMBL" id="KZ288349">
    <property type="protein sequence ID" value="PBC27465.1"/>
    <property type="molecule type" value="Genomic_DNA"/>
</dbReference>
<dbReference type="InterPro" id="IPR017996">
    <property type="entry name" value="MRJP/yellow-related"/>
</dbReference>
<protein>
    <submittedName>
        <fullName evidence="8">Cytochrome b5-related protein</fullName>
    </submittedName>
</protein>
<dbReference type="OrthoDB" id="7776143at2759"/>
<dbReference type="GO" id="GO:0006629">
    <property type="term" value="P:lipid metabolic process"/>
    <property type="evidence" value="ECO:0007669"/>
    <property type="project" value="InterPro"/>
</dbReference>
<feature type="compositionally biased region" description="Polar residues" evidence="5">
    <location>
        <begin position="768"/>
        <end position="778"/>
    </location>
</feature>
<dbReference type="Pfam" id="PF00173">
    <property type="entry name" value="Cyt-b5"/>
    <property type="match status" value="1"/>
</dbReference>
<dbReference type="InterPro" id="IPR011042">
    <property type="entry name" value="6-blade_b-propeller_TolB-like"/>
</dbReference>
<dbReference type="PANTHER" id="PTHR16740:SF1">
    <property type="entry name" value="CYTOCHROME B5-RELATED PROTEIN-RELATED"/>
    <property type="match status" value="1"/>
</dbReference>
<dbReference type="GO" id="GO:0005576">
    <property type="term" value="C:extracellular region"/>
    <property type="evidence" value="ECO:0007669"/>
    <property type="project" value="UniProtKB-SubCell"/>
</dbReference>
<keyword evidence="6" id="KW-0472">Membrane</keyword>
<dbReference type="Pfam" id="PF03022">
    <property type="entry name" value="MRJP"/>
    <property type="match status" value="1"/>
</dbReference>
<keyword evidence="9" id="KW-1185">Reference proteome</keyword>
<name>A0A2A3E6X8_APICC</name>
<evidence type="ECO:0000313" key="9">
    <source>
        <dbReference type="Proteomes" id="UP000242457"/>
    </source>
</evidence>
<dbReference type="SUPFAM" id="SSF55856">
    <property type="entry name" value="Cytochrome b5-like heme/steroid binding domain"/>
    <property type="match status" value="1"/>
</dbReference>
<dbReference type="Gene3D" id="2.120.10.30">
    <property type="entry name" value="TolB, C-terminal domain"/>
    <property type="match status" value="1"/>
</dbReference>
<keyword evidence="6" id="KW-0812">Transmembrane</keyword>
<keyword evidence="3" id="KW-0964">Secreted</keyword>
<evidence type="ECO:0000256" key="3">
    <source>
        <dbReference type="ARBA" id="ARBA00022525"/>
    </source>
</evidence>
<dbReference type="STRING" id="94128.A0A2A3E6X8"/>
<evidence type="ECO:0000256" key="5">
    <source>
        <dbReference type="SAM" id="MobiDB-lite"/>
    </source>
</evidence>
<feature type="region of interest" description="Disordered" evidence="5">
    <location>
        <begin position="755"/>
        <end position="778"/>
    </location>
</feature>
<keyword evidence="6" id="KW-1133">Transmembrane helix</keyword>
<accession>A0A2A3E6X8</accession>
<dbReference type="InterPro" id="IPR001199">
    <property type="entry name" value="Cyt_B5-like_heme/steroid-bd"/>
</dbReference>
<dbReference type="Proteomes" id="UP000242457">
    <property type="component" value="Unassembled WGS sequence"/>
</dbReference>
<dbReference type="InterPro" id="IPR005804">
    <property type="entry name" value="FA_desaturase_dom"/>
</dbReference>
<dbReference type="PANTHER" id="PTHR16740">
    <property type="entry name" value="CYTOCHROME B5-RELATED PROTEIN-RELATED"/>
    <property type="match status" value="1"/>
</dbReference>
<sequence length="778" mass="89661">MLICSINVGVVNHTRESPTLIPYPSFEAHQYEAGSVPEIISPFRIRVDRCERLWVLDTGFTDILQNPEQEAPPALLVYDLKNDRLLRKFVIPEDQKTHDSLFANIALEDYSCEDTFAYLGDLGGPGLVVYSWKSRKSWLVKHRFFQPDPQSEEFNVSGISFHWTDGLFGMSIAPSNDGYSVMYFHPLSSTMEYSVSTKILRDPERANSPDNFKEFRALGSRGHNGQSSVSFLDPNTGVLFYALTNLNAIACWKPRNTFTLHQQGFIYQNSITMVFPNDLKIDQNGNIWVLSDRLPTFMYARLDPEDYNFRILMGSAKEAIRDTKGEKNDTMGKSESSIPGFENFPGREAKVKTGYAYLEGRRQVDGAEDLWRIGNSLYDLEGFAKFHPGGAEWIRLTKGTDITELFQTHHLTDKATKLLPKYFIREAVVPRKLPLTFEPNGFFSTFKRRALEALKDVNFHQPSTKTNLIADFLFTSSLIFSILTAYTQSYLMIVFTGILLAWTAISGHNYLHMKDNFRMYYFDLSTMSSKDWRITHAMSHHMYPNTLWDYEIYAFEPFIHWLPDPKKSLVMTFVSQLMSPIIWALVFYEQAIKRYYSVFFEYKTFEIRDAIPFFLPVLMSFFTPNFFTAVKLWLLIIMATSFIFSIIGFNAAHHHPDIFHDGDIYRDDYDWGVLELDAVRERKVIDDSDFLVLTNFGLHGLHHLLPTVDHSYLPLCVNAFEQTCKEFGIGIEKFTQWELIKGQFKQLAHRDFYSSPSGCRSKRGGNAEPSNWGLNAGR</sequence>
<feature type="transmembrane region" description="Helical" evidence="6">
    <location>
        <begin position="569"/>
        <end position="588"/>
    </location>
</feature>
<evidence type="ECO:0000256" key="6">
    <source>
        <dbReference type="SAM" id="Phobius"/>
    </source>
</evidence>
<dbReference type="SMART" id="SM01117">
    <property type="entry name" value="Cyt-b5"/>
    <property type="match status" value="1"/>
</dbReference>
<proteinExistence type="inferred from homology"/>
<comment type="similarity">
    <text evidence="2">Belongs to the major royal jelly protein family.</text>
</comment>
<feature type="transmembrane region" description="Helical" evidence="6">
    <location>
        <begin position="493"/>
        <end position="511"/>
    </location>
</feature>
<evidence type="ECO:0000259" key="7">
    <source>
        <dbReference type="PROSITE" id="PS50255"/>
    </source>
</evidence>
<evidence type="ECO:0000256" key="1">
    <source>
        <dbReference type="ARBA" id="ARBA00004613"/>
    </source>
</evidence>
<dbReference type="InterPro" id="IPR036400">
    <property type="entry name" value="Cyt_B5-like_heme/steroid_sf"/>
</dbReference>
<reference evidence="8 9" key="1">
    <citation type="submission" date="2014-07" db="EMBL/GenBank/DDBJ databases">
        <title>Genomic and transcriptomic analysis on Apis cerana provide comprehensive insights into honey bee biology.</title>
        <authorList>
            <person name="Diao Q."/>
            <person name="Sun L."/>
            <person name="Zheng H."/>
            <person name="Zheng H."/>
            <person name="Xu S."/>
            <person name="Wang S."/>
            <person name="Zeng Z."/>
            <person name="Hu F."/>
            <person name="Su S."/>
            <person name="Wu J."/>
        </authorList>
    </citation>
    <scope>NUCLEOTIDE SEQUENCE [LARGE SCALE GENOMIC DNA]</scope>
    <source>
        <tissue evidence="8">Pupae without intestine</tissue>
    </source>
</reference>
<dbReference type="Pfam" id="PF00487">
    <property type="entry name" value="FA_desaturase"/>
    <property type="match status" value="1"/>
</dbReference>
<dbReference type="PROSITE" id="PS50255">
    <property type="entry name" value="CYTOCHROME_B5_2"/>
    <property type="match status" value="1"/>
</dbReference>
<dbReference type="Gene3D" id="3.10.120.10">
    <property type="entry name" value="Cytochrome b5-like heme/steroid binding domain"/>
    <property type="match status" value="1"/>
</dbReference>
<organism evidence="8 9">
    <name type="scientific">Apis cerana cerana</name>
    <name type="common">Oriental honeybee</name>
    <dbReference type="NCBI Taxonomy" id="94128"/>
    <lineage>
        <taxon>Eukaryota</taxon>
        <taxon>Metazoa</taxon>
        <taxon>Ecdysozoa</taxon>
        <taxon>Arthropoda</taxon>
        <taxon>Hexapoda</taxon>
        <taxon>Insecta</taxon>
        <taxon>Pterygota</taxon>
        <taxon>Neoptera</taxon>
        <taxon>Endopterygota</taxon>
        <taxon>Hymenoptera</taxon>
        <taxon>Apocrita</taxon>
        <taxon>Aculeata</taxon>
        <taxon>Apoidea</taxon>
        <taxon>Anthophila</taxon>
        <taxon>Apidae</taxon>
        <taxon>Apis</taxon>
    </lineage>
</organism>
<feature type="transmembrane region" description="Helical" evidence="6">
    <location>
        <begin position="633"/>
        <end position="652"/>
    </location>
</feature>
<evidence type="ECO:0000313" key="8">
    <source>
        <dbReference type="EMBL" id="PBC27465.1"/>
    </source>
</evidence>
<gene>
    <name evidence="8" type="ORF">APICC_08462</name>
</gene>
<dbReference type="InterPro" id="IPR053100">
    <property type="entry name" value="Cytochrome_b5-related"/>
</dbReference>